<feature type="compositionally biased region" description="Basic residues" evidence="1">
    <location>
        <begin position="12"/>
        <end position="43"/>
    </location>
</feature>
<organism evidence="2">
    <name type="scientific">Aspergillus niger</name>
    <dbReference type="NCBI Taxonomy" id="5061"/>
    <lineage>
        <taxon>Eukaryota</taxon>
        <taxon>Fungi</taxon>
        <taxon>Dikarya</taxon>
        <taxon>Ascomycota</taxon>
        <taxon>Pezizomycotina</taxon>
        <taxon>Eurotiomycetes</taxon>
        <taxon>Eurotiomycetidae</taxon>
        <taxon>Eurotiales</taxon>
        <taxon>Aspergillaceae</taxon>
        <taxon>Aspergillus</taxon>
        <taxon>Aspergillus subgen. Circumdati</taxon>
    </lineage>
</organism>
<sequence length="123" mass="13662">EKEEQTICKTNPRGKKKEGRGRKGKEKGKGKSRPRRSRSSSSRRGKEASLAQQGKSPQANKRGREWIGDARHPLAAIGLDVRTARIAWWSRTSSIPFLGGLATVRIHGEGPSMRLDEDMNDLS</sequence>
<reference evidence="2" key="2">
    <citation type="submission" date="2025-08" db="UniProtKB">
        <authorList>
            <consortium name="RefSeq"/>
        </authorList>
    </citation>
    <scope>IDENTIFICATION</scope>
</reference>
<feature type="non-terminal residue" evidence="2">
    <location>
        <position position="1"/>
    </location>
</feature>
<evidence type="ECO:0000313" key="2">
    <source>
        <dbReference type="RefSeq" id="XP_059606771.1"/>
    </source>
</evidence>
<reference evidence="2" key="1">
    <citation type="submission" date="2025-02" db="EMBL/GenBank/DDBJ databases">
        <authorList>
            <consortium name="NCBI Genome Project"/>
        </authorList>
    </citation>
    <scope>NUCLEOTIDE SEQUENCE</scope>
</reference>
<accession>A0AAJ8E4R4</accession>
<protein>
    <submittedName>
        <fullName evidence="2">Uncharacterized protein</fullName>
    </submittedName>
</protein>
<dbReference type="GeneID" id="84593492"/>
<feature type="non-terminal residue" evidence="2">
    <location>
        <position position="123"/>
    </location>
</feature>
<name>A0AAJ8E4R4_ASPNG</name>
<gene>
    <name evidence="2" type="ORF">An16g07050</name>
</gene>
<dbReference type="RefSeq" id="XP_059606771.1">
    <property type="nucleotide sequence ID" value="XM_059745258.1"/>
</dbReference>
<feature type="compositionally biased region" description="Polar residues" evidence="1">
    <location>
        <begin position="50"/>
        <end position="59"/>
    </location>
</feature>
<feature type="region of interest" description="Disordered" evidence="1">
    <location>
        <begin position="1"/>
        <end position="66"/>
    </location>
</feature>
<dbReference type="AlphaFoldDB" id="A0AAJ8E4R4"/>
<dbReference type="KEGG" id="ang:An16g07050"/>
<proteinExistence type="predicted"/>
<dbReference type="VEuPathDB" id="FungiDB:An16g07050"/>
<evidence type="ECO:0000256" key="1">
    <source>
        <dbReference type="SAM" id="MobiDB-lite"/>
    </source>
</evidence>